<dbReference type="InterPro" id="IPR013783">
    <property type="entry name" value="Ig-like_fold"/>
</dbReference>
<dbReference type="RefSeq" id="WP_330088643.1">
    <property type="nucleotide sequence ID" value="NZ_JAUGZK010000011.1"/>
</dbReference>
<dbReference type="Gene3D" id="2.60.40.10">
    <property type="entry name" value="Immunoglobulins"/>
    <property type="match status" value="1"/>
</dbReference>
<evidence type="ECO:0000313" key="2">
    <source>
        <dbReference type="EMBL" id="MEE2025327.1"/>
    </source>
</evidence>
<sequence length="885" mass="95821">MHYCFNLKAAALLSITATLALGCGSSDPAPDLNVVSAVSVKERRSIEITGSVSDRNSFTLEWTQTSGPVLELSSTSVINPTLTAPSVDSDQTAVLQVTATNTKGKTSSATVTVSIVNNTAPEISADFAPIPEKLQASLQATITDDGTVSSIAWEQIAGPAVELEGTTTEVITFTAPAVTELTQLTFRITATDDDNESSQVTAHVDVEPNLLAFTISGKVVGLGFAESQVTASVNGVDYTSQADEAGAFELEVLVDDDLLNSVAVVTALGENERLSYKAFVSGFRLEEVVVAQLQTASLGNTAPQPITLTVSPVSTALYSLIVAENNGVIPAALEQLVFVEKSIDPQALIEAAAIAKILTENPDIELPEGINSISELLANTASYNQLLEEVNTNNPGLVAESILSISEDAELIEPIEVVSLSPIYFQTMSAATGFVPRSGERWQFNSDGTGNRATAFQNATFNWSLVNGDVVVNYTELLKSTAFPAPRVGLAGLTQSDIDKLTDSNIFQIEVTYTTTESRLTRLIGGALIDTFRVRDKTTAQMVPILTPQGTVDPVGELQELTTTRNLRKAISEAATPFSNQLVVGTWSLLNYYAEPFFNGPLKGFYLDRMTFNADGSGLGLDTEFTFEWSIESTVLTINFADGSKLEKQILDQSNNDFSVFTSAFGTDGKLIGSRAEYGFKIDEATSIADGSFVNPVGKYWQTTVNQWTPPNWQDGKLAFCTGNDAKDGACQNGVNYFGWQFNAGADGFNVASFDGIPPNFSPSFSDSLHKLSWSISSGKLSFEFLDCDDDDTAACRIREWRLLKTENGILGRRFYVGERQYWRFSADEEFKVQIGLRINIYEELAYEYWNPMESQSVSSRGLNSGLRALSRRILFDNQTQTTAF</sequence>
<evidence type="ECO:0000256" key="1">
    <source>
        <dbReference type="SAM" id="SignalP"/>
    </source>
</evidence>
<dbReference type="EMBL" id="JAUGZK010000011">
    <property type="protein sequence ID" value="MEE2025327.1"/>
    <property type="molecule type" value="Genomic_DNA"/>
</dbReference>
<feature type="signal peptide" evidence="1">
    <location>
        <begin position="1"/>
        <end position="22"/>
    </location>
</feature>
<name>A0ABU7JI30_9GAMM</name>
<dbReference type="Proteomes" id="UP001339167">
    <property type="component" value="Unassembled WGS sequence"/>
</dbReference>
<feature type="chain" id="PRO_5046630646" description="Ig-like domain-containing protein" evidence="1">
    <location>
        <begin position="23"/>
        <end position="885"/>
    </location>
</feature>
<comment type="caution">
    <text evidence="2">The sequence shown here is derived from an EMBL/GenBank/DDBJ whole genome shotgun (WGS) entry which is preliminary data.</text>
</comment>
<keyword evidence="3" id="KW-1185">Reference proteome</keyword>
<gene>
    <name evidence="2" type="ORF">QWF21_13875</name>
</gene>
<protein>
    <recommendedName>
        <fullName evidence="4">Ig-like domain-containing protein</fullName>
    </recommendedName>
</protein>
<organism evidence="2 3">
    <name type="scientific">Alkalimonas mucilaginosa</name>
    <dbReference type="NCBI Taxonomy" id="3057676"/>
    <lineage>
        <taxon>Bacteria</taxon>
        <taxon>Pseudomonadati</taxon>
        <taxon>Pseudomonadota</taxon>
        <taxon>Gammaproteobacteria</taxon>
        <taxon>Alkalimonas</taxon>
    </lineage>
</organism>
<dbReference type="Pfam" id="PF22352">
    <property type="entry name" value="K319L-like_PKD"/>
    <property type="match status" value="1"/>
</dbReference>
<accession>A0ABU7JI30</accession>
<evidence type="ECO:0008006" key="4">
    <source>
        <dbReference type="Google" id="ProtNLM"/>
    </source>
</evidence>
<dbReference type="Gene3D" id="2.60.40.3010">
    <property type="match status" value="1"/>
</dbReference>
<reference evidence="2 3" key="1">
    <citation type="submission" date="2023-06" db="EMBL/GenBank/DDBJ databases">
        <title>Alkalimonas sp., MEB004 an alkaliphilic bacterium isolated from Lonar Lake, India.</title>
        <authorList>
            <person name="Joshi A."/>
            <person name="Thite S."/>
        </authorList>
    </citation>
    <scope>NUCLEOTIDE SEQUENCE [LARGE SCALE GENOMIC DNA]</scope>
    <source>
        <strain evidence="2 3">MEB004</strain>
    </source>
</reference>
<proteinExistence type="predicted"/>
<evidence type="ECO:0000313" key="3">
    <source>
        <dbReference type="Proteomes" id="UP001339167"/>
    </source>
</evidence>
<keyword evidence="1" id="KW-0732">Signal</keyword>